<dbReference type="HOGENOM" id="CLU_050974_0_0_2"/>
<dbReference type="Pfam" id="PF12838">
    <property type="entry name" value="Fer4_7"/>
    <property type="match status" value="1"/>
</dbReference>
<dbReference type="PANTHER" id="PTHR43193">
    <property type="match status" value="1"/>
</dbReference>
<dbReference type="RefSeq" id="WP_011696724.1">
    <property type="nucleotide sequence ID" value="NC_008553.1"/>
</dbReference>
<dbReference type="InterPro" id="IPR043256">
    <property type="entry name" value="MvhB-like"/>
</dbReference>
<dbReference type="AlphaFoldDB" id="A0B9H1"/>
<feature type="domain" description="4Fe-4S ferredoxin-type" evidence="2">
    <location>
        <begin position="152"/>
        <end position="182"/>
    </location>
</feature>
<feature type="domain" description="4Fe-4S ferredoxin-type" evidence="2">
    <location>
        <begin position="65"/>
        <end position="94"/>
    </location>
</feature>
<evidence type="ECO:0000313" key="4">
    <source>
        <dbReference type="Proteomes" id="UP000000674"/>
    </source>
</evidence>
<dbReference type="Proteomes" id="UP000000674">
    <property type="component" value="Chromosome"/>
</dbReference>
<dbReference type="GO" id="GO:0016491">
    <property type="term" value="F:oxidoreductase activity"/>
    <property type="evidence" value="ECO:0007669"/>
    <property type="project" value="UniProtKB-KW"/>
</dbReference>
<dbReference type="OrthoDB" id="23833at2157"/>
<evidence type="ECO:0000256" key="1">
    <source>
        <dbReference type="SAM" id="MobiDB-lite"/>
    </source>
</evidence>
<sequence>MLEIEKDMEVEGSHIICRQRSGDITKILDYDYKICNGCAICVSLCPTKALQSGPILEIATGLDAPPVLIDLDACVFCGMCANFCPVNAYRFTVNDVDIKTDDRYPRLLRKAEPNERCLPCTLCEPVCPTEAITVVFNKTREDFGPLREGIEGEISVDREKCNLCGICARFCKAFVLLEREKDPRDLRPYEQLLIDEDLCDYCGLCVGICPEEAISVKGDPLDATLDLKGSIDVDQERCIGCGRCAIVCPYEAMDVIRPFEGEIRLVRDRLAKCDPVGCHGCFNVCPADCWYVDDQGRIGVVEDQCILCGACSRACHLFGIDVTRTKVSHTPIKETPWASEWRDAINAILTGEKRRYDVSGTLMPPAVERPPPPKIEAPPRDPELLRRIDEALARIDEAMRKPKVRYLWERAPVEEARRKIASRIAQEGA</sequence>
<feature type="domain" description="4Fe-4S ferredoxin-type" evidence="2">
    <location>
        <begin position="229"/>
        <end position="258"/>
    </location>
</feature>
<dbReference type="EC" id="1.2.99.5" evidence="3"/>
<name>A0B9H1_METTP</name>
<reference evidence="3 4" key="1">
    <citation type="submission" date="2006-10" db="EMBL/GenBank/DDBJ databases">
        <title>Complete sequence of Methanosaeta thermophila PT.</title>
        <authorList>
            <consortium name="US DOE Joint Genome Institute"/>
            <person name="Copeland A."/>
            <person name="Lucas S."/>
            <person name="Lapidus A."/>
            <person name="Barry K."/>
            <person name="Detter J.C."/>
            <person name="Glavina del Rio T."/>
            <person name="Hammon N."/>
            <person name="Israni S."/>
            <person name="Pitluck S."/>
            <person name="Chain P."/>
            <person name="Malfatti S."/>
            <person name="Shin M."/>
            <person name="Vergez L."/>
            <person name="Schmutz J."/>
            <person name="Larimer F."/>
            <person name="Land M."/>
            <person name="Hauser L."/>
            <person name="Kyrpides N."/>
            <person name="Kim E."/>
            <person name="Smith K.S."/>
            <person name="Ingram-Smith C."/>
            <person name="Richardson P."/>
        </authorList>
    </citation>
    <scope>NUCLEOTIDE SEQUENCE [LARGE SCALE GENOMIC DNA]</scope>
    <source>
        <strain evidence="4">DSM 6194 / JCM 14653 / NBRC 101360 / PT</strain>
    </source>
</reference>
<dbReference type="PANTHER" id="PTHR43193:SF2">
    <property type="entry name" value="POLYFERREDOXIN PROTEIN FWDF"/>
    <property type="match status" value="1"/>
</dbReference>
<feature type="domain" description="4Fe-4S ferredoxin-type" evidence="2">
    <location>
        <begin position="190"/>
        <end position="219"/>
    </location>
</feature>
<dbReference type="Pfam" id="PF12800">
    <property type="entry name" value="Fer4_4"/>
    <property type="match status" value="1"/>
</dbReference>
<dbReference type="PROSITE" id="PS51379">
    <property type="entry name" value="4FE4S_FER_2"/>
    <property type="match status" value="8"/>
</dbReference>
<dbReference type="CDD" id="cd10549">
    <property type="entry name" value="MtMvhB_like"/>
    <property type="match status" value="2"/>
</dbReference>
<protein>
    <submittedName>
        <fullName evidence="3">Formylmethanofuran dehydrogenase, subunit F</fullName>
        <ecNumber evidence="3">1.2.99.5</ecNumber>
    </submittedName>
</protein>
<dbReference type="SUPFAM" id="SSF54862">
    <property type="entry name" value="4Fe-4S ferredoxins"/>
    <property type="match status" value="2"/>
</dbReference>
<evidence type="ECO:0000313" key="3">
    <source>
        <dbReference type="EMBL" id="ABK15345.1"/>
    </source>
</evidence>
<gene>
    <name evidence="3" type="ordered locus">Mthe_1575</name>
</gene>
<feature type="domain" description="4Fe-4S ferredoxin-type" evidence="2">
    <location>
        <begin position="109"/>
        <end position="137"/>
    </location>
</feature>
<dbReference type="GeneID" id="4461903"/>
<dbReference type="PIRSF" id="PIRSF005658">
    <property type="entry name" value="FwdF"/>
    <property type="match status" value="1"/>
</dbReference>
<dbReference type="EMBL" id="CP000477">
    <property type="protein sequence ID" value="ABK15345.1"/>
    <property type="molecule type" value="Genomic_DNA"/>
</dbReference>
<dbReference type="PROSITE" id="PS00198">
    <property type="entry name" value="4FE4S_FER_1"/>
    <property type="match status" value="2"/>
</dbReference>
<evidence type="ECO:0000259" key="2">
    <source>
        <dbReference type="PROSITE" id="PS51379"/>
    </source>
</evidence>
<feature type="region of interest" description="Disordered" evidence="1">
    <location>
        <begin position="362"/>
        <end position="382"/>
    </location>
</feature>
<dbReference type="InterPro" id="IPR017896">
    <property type="entry name" value="4Fe4S_Fe-S-bd"/>
</dbReference>
<keyword evidence="4" id="KW-1185">Reference proteome</keyword>
<dbReference type="Gene3D" id="3.30.70.20">
    <property type="match status" value="5"/>
</dbReference>
<dbReference type="KEGG" id="mtp:Mthe_1575"/>
<dbReference type="InterPro" id="IPR052977">
    <property type="entry name" value="Polyferredoxin-like_ET"/>
</dbReference>
<feature type="compositionally biased region" description="Pro residues" evidence="1">
    <location>
        <begin position="367"/>
        <end position="376"/>
    </location>
</feature>
<feature type="domain" description="4Fe-4S ferredoxin-type" evidence="2">
    <location>
        <begin position="26"/>
        <end position="55"/>
    </location>
</feature>
<feature type="domain" description="4Fe-4S ferredoxin-type" evidence="2">
    <location>
        <begin position="296"/>
        <end position="325"/>
    </location>
</feature>
<proteinExistence type="predicted"/>
<dbReference type="STRING" id="349307.Mthe_1575"/>
<organism evidence="3 4">
    <name type="scientific">Methanothrix thermoacetophila (strain DSM 6194 / JCM 14653 / NBRC 101360 / PT)</name>
    <name type="common">Methanosaeta thermophila</name>
    <dbReference type="NCBI Taxonomy" id="349307"/>
    <lineage>
        <taxon>Archaea</taxon>
        <taxon>Methanobacteriati</taxon>
        <taxon>Methanobacteriota</taxon>
        <taxon>Stenosarchaea group</taxon>
        <taxon>Methanomicrobia</taxon>
        <taxon>Methanotrichales</taxon>
        <taxon>Methanotrichaceae</taxon>
        <taxon>Methanothrix</taxon>
    </lineage>
</organism>
<dbReference type="Pfam" id="PF13187">
    <property type="entry name" value="Fer4_9"/>
    <property type="match status" value="1"/>
</dbReference>
<feature type="domain" description="4Fe-4S ferredoxin-type" evidence="2">
    <location>
        <begin position="263"/>
        <end position="295"/>
    </location>
</feature>
<keyword evidence="3" id="KW-0560">Oxidoreductase</keyword>
<dbReference type="InterPro" id="IPR017900">
    <property type="entry name" value="4Fe4S_Fe_S_CS"/>
</dbReference>
<accession>A0B9H1</accession>